<organism evidence="2">
    <name type="scientific">Leishmania guyanensis</name>
    <dbReference type="NCBI Taxonomy" id="5670"/>
    <lineage>
        <taxon>Eukaryota</taxon>
        <taxon>Discoba</taxon>
        <taxon>Euglenozoa</taxon>
        <taxon>Kinetoplastea</taxon>
        <taxon>Metakinetoplastina</taxon>
        <taxon>Trypanosomatida</taxon>
        <taxon>Trypanosomatidae</taxon>
        <taxon>Leishmaniinae</taxon>
        <taxon>Leishmania</taxon>
        <taxon>Leishmania guyanensis species complex</taxon>
    </lineage>
</organism>
<proteinExistence type="predicted"/>
<reference evidence="2" key="1">
    <citation type="submission" date="2012-08" db="EMBL/GenBank/DDBJ databases">
        <title>Comparative genomics of metastatic and non-metastatic Leishmania guyanensis provides insights into polygenic factors involved in Leishmania RNA virus infection.</title>
        <authorList>
            <person name="Smith D."/>
            <person name="Hertz-Fowler C."/>
            <person name="Martin R."/>
            <person name="Dickens N."/>
            <person name="Fasel N."/>
            <person name="Falquet L."/>
            <person name="Beverley S."/>
            <person name="Zangger H."/>
            <person name="Calderon-Copete S."/>
            <person name="Mottram J."/>
            <person name="Xenarios I."/>
        </authorList>
    </citation>
    <scope>NUCLEOTIDE SEQUENCE</scope>
    <source>
        <strain evidence="2">MHOM/BR/75/M4147/SSU:IR2SAT-LUC</strain>
    </source>
</reference>
<name>A0A1E1IWV6_LEIGU</name>
<accession>A0A1E1IWV6</accession>
<sequence>MQVFAFLPNSVSRLRAAMRLLTSPACEEASITNTSLRLMALCRGHRSTRTARQEPPPLRVGHTHDGARVCPTAHFVSSTKPACALSQKGDVGVLFDQSPGGVTPRPTRRTNSGPGQRCLPAE</sequence>
<feature type="region of interest" description="Disordered" evidence="1">
    <location>
        <begin position="94"/>
        <end position="122"/>
    </location>
</feature>
<evidence type="ECO:0000313" key="2">
    <source>
        <dbReference type="EMBL" id="CCM15786.1"/>
    </source>
</evidence>
<dbReference type="AlphaFoldDB" id="A0A1E1IWV6"/>
<protein>
    <submittedName>
        <fullName evidence="2">Uncharacterized protein</fullName>
    </submittedName>
</protein>
<gene>
    <name evidence="2" type="primary">LgM4147LRVhigh.23.01080.01460</name>
    <name evidence="2" type="ORF">BN36_2333010</name>
</gene>
<evidence type="ECO:0000256" key="1">
    <source>
        <dbReference type="SAM" id="MobiDB-lite"/>
    </source>
</evidence>
<dbReference type="EMBL" id="CALQ01000929">
    <property type="protein sequence ID" value="CCM15786.1"/>
    <property type="molecule type" value="Genomic_DNA"/>
</dbReference>